<proteinExistence type="predicted"/>
<evidence type="ECO:0000313" key="2">
    <source>
        <dbReference type="Proteomes" id="UP001472677"/>
    </source>
</evidence>
<name>A0ABR2CA50_9ROSI</name>
<accession>A0ABR2CA50</accession>
<protein>
    <submittedName>
        <fullName evidence="1">Uncharacterized protein</fullName>
    </submittedName>
</protein>
<dbReference type="EMBL" id="JBBPBM010000059">
    <property type="protein sequence ID" value="KAK8516290.1"/>
    <property type="molecule type" value="Genomic_DNA"/>
</dbReference>
<organism evidence="1 2">
    <name type="scientific">Hibiscus sabdariffa</name>
    <name type="common">roselle</name>
    <dbReference type="NCBI Taxonomy" id="183260"/>
    <lineage>
        <taxon>Eukaryota</taxon>
        <taxon>Viridiplantae</taxon>
        <taxon>Streptophyta</taxon>
        <taxon>Embryophyta</taxon>
        <taxon>Tracheophyta</taxon>
        <taxon>Spermatophyta</taxon>
        <taxon>Magnoliopsida</taxon>
        <taxon>eudicotyledons</taxon>
        <taxon>Gunneridae</taxon>
        <taxon>Pentapetalae</taxon>
        <taxon>rosids</taxon>
        <taxon>malvids</taxon>
        <taxon>Malvales</taxon>
        <taxon>Malvaceae</taxon>
        <taxon>Malvoideae</taxon>
        <taxon>Hibiscus</taxon>
    </lineage>
</organism>
<keyword evidence="2" id="KW-1185">Reference proteome</keyword>
<reference evidence="1 2" key="1">
    <citation type="journal article" date="2024" name="G3 (Bethesda)">
        <title>Genome assembly of Hibiscus sabdariffa L. provides insights into metabolisms of medicinal natural products.</title>
        <authorList>
            <person name="Kim T."/>
        </authorList>
    </citation>
    <scope>NUCLEOTIDE SEQUENCE [LARGE SCALE GENOMIC DNA]</scope>
    <source>
        <strain evidence="1">TK-2024</strain>
        <tissue evidence="1">Old leaves</tissue>
    </source>
</reference>
<evidence type="ECO:0000313" key="1">
    <source>
        <dbReference type="EMBL" id="KAK8516290.1"/>
    </source>
</evidence>
<gene>
    <name evidence="1" type="ORF">V6N12_068900</name>
</gene>
<sequence length="99" mass="10647">MTYSQALASSTPNWCIFSKSASETGSENVDPNVINAVVTDGPQLSRRLEPPDHSVVDATLPQTVTLVKILGIGHVANQPIRDSMTMLVHDVAPMCNMEV</sequence>
<dbReference type="Proteomes" id="UP001472677">
    <property type="component" value="Unassembled WGS sequence"/>
</dbReference>
<comment type="caution">
    <text evidence="1">The sequence shown here is derived from an EMBL/GenBank/DDBJ whole genome shotgun (WGS) entry which is preliminary data.</text>
</comment>